<dbReference type="Pfam" id="PF13639">
    <property type="entry name" value="zf-RING_2"/>
    <property type="match status" value="1"/>
</dbReference>
<dbReference type="InterPro" id="IPR013083">
    <property type="entry name" value="Znf_RING/FYVE/PHD"/>
</dbReference>
<keyword evidence="2" id="KW-1185">Reference proteome</keyword>
<dbReference type="Proteomes" id="UP000790787">
    <property type="component" value="Chromosome 22"/>
</dbReference>
<dbReference type="PANTHER" id="PTHR21540">
    <property type="entry name" value="RING FINGER AND SWIM DOMAIN-CONTAINING PROTEIN 2"/>
    <property type="match status" value="1"/>
</dbReference>
<accession>A0A1S3ZWW0</accession>
<reference evidence="3" key="2">
    <citation type="submission" date="2025-08" db="UniProtKB">
        <authorList>
            <consortium name="RefSeq"/>
        </authorList>
    </citation>
    <scope>IDENTIFICATION</scope>
</reference>
<dbReference type="OMA" id="IPIHEEC"/>
<proteinExistence type="predicted"/>
<name>A0A1S3ZWW0_TOBAC</name>
<protein>
    <submittedName>
        <fullName evidence="3">Mitogen-activated protein kinase kinase kinase 1-like</fullName>
    </submittedName>
</protein>
<evidence type="ECO:0000313" key="2">
    <source>
        <dbReference type="Proteomes" id="UP000790787"/>
    </source>
</evidence>
<dbReference type="PROSITE" id="PS50089">
    <property type="entry name" value="ZF_RING_2"/>
    <property type="match status" value="1"/>
</dbReference>
<keyword evidence="1" id="KW-0862">Zinc</keyword>
<dbReference type="InterPro" id="IPR039903">
    <property type="entry name" value="Zswim2"/>
</dbReference>
<dbReference type="GeneID" id="107791351"/>
<dbReference type="OrthoDB" id="2122982at2759"/>
<dbReference type="PROSITE" id="PS50966">
    <property type="entry name" value="ZF_SWIM"/>
    <property type="match status" value="1"/>
</dbReference>
<dbReference type="RefSeq" id="XP_016468882.1">
    <property type="nucleotide sequence ID" value="XM_016613396.1"/>
</dbReference>
<dbReference type="KEGG" id="nta:107791351"/>
<evidence type="ECO:0000256" key="1">
    <source>
        <dbReference type="PROSITE-ProRule" id="PRU00175"/>
    </source>
</evidence>
<dbReference type="PaxDb" id="4097-A0A1S3ZWW0"/>
<dbReference type="GO" id="GO:0061630">
    <property type="term" value="F:ubiquitin protein ligase activity"/>
    <property type="evidence" value="ECO:0007669"/>
    <property type="project" value="InterPro"/>
</dbReference>
<dbReference type="Gene3D" id="3.30.40.10">
    <property type="entry name" value="Zinc/RING finger domain, C3HC4 (zinc finger)"/>
    <property type="match status" value="1"/>
</dbReference>
<keyword evidence="1" id="KW-0863">Zinc-finger</keyword>
<dbReference type="InterPro" id="IPR001841">
    <property type="entry name" value="Znf_RING"/>
</dbReference>
<dbReference type="GO" id="GO:0008270">
    <property type="term" value="F:zinc ion binding"/>
    <property type="evidence" value="ECO:0007669"/>
    <property type="project" value="UniProtKB-KW"/>
</dbReference>
<keyword evidence="1" id="KW-0479">Metal-binding</keyword>
<dbReference type="AlphaFoldDB" id="A0A1S3ZWW0"/>
<reference evidence="2" key="1">
    <citation type="journal article" date="2014" name="Nat. Commun.">
        <title>The tobacco genome sequence and its comparison with those of tomato and potato.</title>
        <authorList>
            <person name="Sierro N."/>
            <person name="Battey J.N."/>
            <person name="Ouadi S."/>
            <person name="Bakaher N."/>
            <person name="Bovet L."/>
            <person name="Willig A."/>
            <person name="Goepfert S."/>
            <person name="Peitsch M.C."/>
            <person name="Ivanov N.V."/>
        </authorList>
    </citation>
    <scope>NUCLEOTIDE SEQUENCE [LARGE SCALE GENOMIC DNA]</scope>
</reference>
<gene>
    <name evidence="3" type="primary">LOC107791351</name>
</gene>
<dbReference type="PANTHER" id="PTHR21540:SF5">
    <property type="entry name" value="MITOGEN-ACTIVATED PROTEIN KINASE KINASE KINASE 1-LIKE"/>
    <property type="match status" value="1"/>
</dbReference>
<sequence length="252" mass="28953">MESIGSSSTPSSSSSSDHHHHHHHHHHHYRPRRRLTPTQPLADRIFRALSHHLRLLHRCDATFFVLGATCNVYTVTLSTTLSCSCPDRTTPCKHILFVLIRVLGVSIDDTCLYRRTLRPCQLQRLLNLPISTEALATEKLRGMFHRLFSQEKRQRTSPIQIKVENGATCPVCLEEMNEEEGVAACGTCKNPIHEKCLMAWKRSSRKRFINCVLCRARWRDIRAEEGEKYLNLSAYISGGNEILEENQSRCRD</sequence>
<dbReference type="SUPFAM" id="SSF57850">
    <property type="entry name" value="RING/U-box"/>
    <property type="match status" value="1"/>
</dbReference>
<dbReference type="Pfam" id="PF04434">
    <property type="entry name" value="SWIM"/>
    <property type="match status" value="1"/>
</dbReference>
<dbReference type="InterPro" id="IPR007527">
    <property type="entry name" value="Znf_SWIM"/>
</dbReference>
<evidence type="ECO:0000313" key="3">
    <source>
        <dbReference type="RefSeq" id="XP_016468882.1"/>
    </source>
</evidence>
<organism evidence="2 3">
    <name type="scientific">Nicotiana tabacum</name>
    <name type="common">Common tobacco</name>
    <dbReference type="NCBI Taxonomy" id="4097"/>
    <lineage>
        <taxon>Eukaryota</taxon>
        <taxon>Viridiplantae</taxon>
        <taxon>Streptophyta</taxon>
        <taxon>Embryophyta</taxon>
        <taxon>Tracheophyta</taxon>
        <taxon>Spermatophyta</taxon>
        <taxon>Magnoliopsida</taxon>
        <taxon>eudicotyledons</taxon>
        <taxon>Gunneridae</taxon>
        <taxon>Pentapetalae</taxon>
        <taxon>asterids</taxon>
        <taxon>lamiids</taxon>
        <taxon>Solanales</taxon>
        <taxon>Solanaceae</taxon>
        <taxon>Nicotianoideae</taxon>
        <taxon>Nicotianeae</taxon>
        <taxon>Nicotiana</taxon>
    </lineage>
</organism>